<comment type="caution">
    <text evidence="1">The sequence shown here is derived from an EMBL/GenBank/DDBJ whole genome shotgun (WGS) entry which is preliminary data.</text>
</comment>
<proteinExistence type="predicted"/>
<name>A0AAD5QTP6_PARTN</name>
<dbReference type="AlphaFoldDB" id="A0AAD5QTP6"/>
<keyword evidence="2" id="KW-1185">Reference proteome</keyword>
<accession>A0AAD5QTP6</accession>
<evidence type="ECO:0000313" key="2">
    <source>
        <dbReference type="Proteomes" id="UP001196413"/>
    </source>
</evidence>
<organism evidence="1 2">
    <name type="scientific">Parelaphostrongylus tenuis</name>
    <name type="common">Meningeal worm</name>
    <dbReference type="NCBI Taxonomy" id="148309"/>
    <lineage>
        <taxon>Eukaryota</taxon>
        <taxon>Metazoa</taxon>
        <taxon>Ecdysozoa</taxon>
        <taxon>Nematoda</taxon>
        <taxon>Chromadorea</taxon>
        <taxon>Rhabditida</taxon>
        <taxon>Rhabditina</taxon>
        <taxon>Rhabditomorpha</taxon>
        <taxon>Strongyloidea</taxon>
        <taxon>Metastrongylidae</taxon>
        <taxon>Parelaphostrongylus</taxon>
    </lineage>
</organism>
<evidence type="ECO:0000313" key="1">
    <source>
        <dbReference type="EMBL" id="KAJ1358781.1"/>
    </source>
</evidence>
<reference evidence="1" key="1">
    <citation type="submission" date="2021-06" db="EMBL/GenBank/DDBJ databases">
        <title>Parelaphostrongylus tenuis whole genome reference sequence.</title>
        <authorList>
            <person name="Garwood T.J."/>
            <person name="Larsen P.A."/>
            <person name="Fountain-Jones N.M."/>
            <person name="Garbe J.R."/>
            <person name="Macchietto M.G."/>
            <person name="Kania S.A."/>
            <person name="Gerhold R.W."/>
            <person name="Richards J.E."/>
            <person name="Wolf T.M."/>
        </authorList>
    </citation>
    <scope>NUCLEOTIDE SEQUENCE</scope>
    <source>
        <strain evidence="1">MNPRO001-30</strain>
        <tissue evidence="1">Meninges</tissue>
    </source>
</reference>
<protein>
    <submittedName>
        <fullName evidence="1">Uncharacterized protein</fullName>
    </submittedName>
</protein>
<dbReference type="Proteomes" id="UP001196413">
    <property type="component" value="Unassembled WGS sequence"/>
</dbReference>
<sequence>MSDRLQNTVIFVVENKSHVPLNSCGRIEKTNNHTISMENSLSQRLCRHSSALN</sequence>
<dbReference type="EMBL" id="JAHQIW010003470">
    <property type="protein sequence ID" value="KAJ1358781.1"/>
    <property type="molecule type" value="Genomic_DNA"/>
</dbReference>
<gene>
    <name evidence="1" type="ORF">KIN20_017299</name>
</gene>